<dbReference type="Gene3D" id="1.20.190.50">
    <property type="match status" value="1"/>
</dbReference>
<evidence type="ECO:0000256" key="4">
    <source>
        <dbReference type="ARBA" id="ARBA00023010"/>
    </source>
</evidence>
<dbReference type="GO" id="GO:0000973">
    <property type="term" value="P:post-transcriptional tethering of RNA polymerase II gene DNA at nuclear periphery"/>
    <property type="evidence" value="ECO:0007669"/>
    <property type="project" value="TreeGrafter"/>
</dbReference>
<organism evidence="8 9">
    <name type="scientific">Vanrija pseudolonga</name>
    <dbReference type="NCBI Taxonomy" id="143232"/>
    <lineage>
        <taxon>Eukaryota</taxon>
        <taxon>Fungi</taxon>
        <taxon>Dikarya</taxon>
        <taxon>Basidiomycota</taxon>
        <taxon>Agaricomycotina</taxon>
        <taxon>Tremellomycetes</taxon>
        <taxon>Trichosporonales</taxon>
        <taxon>Trichosporonaceae</taxon>
        <taxon>Vanrija</taxon>
    </lineage>
</organism>
<comment type="subunit">
    <text evidence="7">Part of the nuclear pore complex (NPC).</text>
</comment>
<dbReference type="GO" id="GO:0017056">
    <property type="term" value="F:structural constituent of nuclear pore"/>
    <property type="evidence" value="ECO:0007669"/>
    <property type="project" value="UniProtKB-UniRule"/>
</dbReference>
<evidence type="ECO:0000313" key="8">
    <source>
        <dbReference type="EMBL" id="WOO82000.1"/>
    </source>
</evidence>
<dbReference type="PANTHER" id="PTHR13003:SF2">
    <property type="entry name" value="NUCLEAR PORE COMPLEX PROTEIN NUP107"/>
    <property type="match status" value="1"/>
</dbReference>
<dbReference type="Gene3D" id="1.10.3450.20">
    <property type="match status" value="1"/>
</dbReference>
<accession>A0AAF0Y8I5</accession>
<dbReference type="Pfam" id="PF04121">
    <property type="entry name" value="Nup84_Nup100"/>
    <property type="match status" value="1"/>
</dbReference>
<keyword evidence="3" id="KW-0653">Protein transport</keyword>
<evidence type="ECO:0000256" key="5">
    <source>
        <dbReference type="ARBA" id="ARBA00023132"/>
    </source>
</evidence>
<keyword evidence="7" id="KW-0472">Membrane</keyword>
<evidence type="ECO:0000256" key="2">
    <source>
        <dbReference type="ARBA" id="ARBA00022816"/>
    </source>
</evidence>
<proteinExistence type="inferred from homology"/>
<name>A0AAF0Y8I5_9TREE</name>
<keyword evidence="5 7" id="KW-0906">Nuclear pore complex</keyword>
<dbReference type="GO" id="GO:0031080">
    <property type="term" value="C:nuclear pore outer ring"/>
    <property type="evidence" value="ECO:0007669"/>
    <property type="project" value="TreeGrafter"/>
</dbReference>
<dbReference type="GO" id="GO:0031965">
    <property type="term" value="C:nuclear membrane"/>
    <property type="evidence" value="ECO:0007669"/>
    <property type="project" value="UniProtKB-SubCell"/>
</dbReference>
<keyword evidence="1 7" id="KW-0813">Transport</keyword>
<dbReference type="InterPro" id="IPR007252">
    <property type="entry name" value="Nup84/Nup107"/>
</dbReference>
<gene>
    <name evidence="8" type="primary">NUP107_1</name>
    <name evidence="8" type="ORF">LOC62_04G005503</name>
</gene>
<dbReference type="GO" id="GO:0006406">
    <property type="term" value="P:mRNA export from nucleus"/>
    <property type="evidence" value="ECO:0007669"/>
    <property type="project" value="TreeGrafter"/>
</dbReference>
<dbReference type="GeneID" id="87808732"/>
<comment type="similarity">
    <text evidence="7">Belongs to the nucleoporin Nup84/Nup107 family.</text>
</comment>
<keyword evidence="6 7" id="KW-0539">Nucleus</keyword>
<evidence type="ECO:0000256" key="6">
    <source>
        <dbReference type="ARBA" id="ARBA00023242"/>
    </source>
</evidence>
<dbReference type="RefSeq" id="XP_062628032.1">
    <property type="nucleotide sequence ID" value="XM_062772047.1"/>
</dbReference>
<dbReference type="AlphaFoldDB" id="A0AAF0Y8I5"/>
<evidence type="ECO:0000256" key="3">
    <source>
        <dbReference type="ARBA" id="ARBA00022927"/>
    </source>
</evidence>
<evidence type="ECO:0000256" key="7">
    <source>
        <dbReference type="RuleBase" id="RU365072"/>
    </source>
</evidence>
<dbReference type="GO" id="GO:0006606">
    <property type="term" value="P:protein import into nucleus"/>
    <property type="evidence" value="ECO:0007669"/>
    <property type="project" value="TreeGrafter"/>
</dbReference>
<dbReference type="Proteomes" id="UP000827549">
    <property type="component" value="Chromosome 4"/>
</dbReference>
<comment type="function">
    <text evidence="7">Functions as a component of the nuclear pore complex (NPC).</text>
</comment>
<evidence type="ECO:0000313" key="9">
    <source>
        <dbReference type="Proteomes" id="UP000827549"/>
    </source>
</evidence>
<keyword evidence="4 7" id="KW-0811">Translocation</keyword>
<keyword evidence="2" id="KW-0509">mRNA transport</keyword>
<comment type="subcellular location">
    <subcellularLocation>
        <location evidence="7">Nucleus</location>
        <location evidence="7">Nuclear pore complex</location>
    </subcellularLocation>
    <subcellularLocation>
        <location evidence="7">Nucleus membrane</location>
    </subcellularLocation>
</comment>
<protein>
    <recommendedName>
        <fullName evidence="7">Nuclear pore complex protein</fullName>
    </recommendedName>
</protein>
<dbReference type="PANTHER" id="PTHR13003">
    <property type="entry name" value="NUP107-RELATED"/>
    <property type="match status" value="1"/>
</dbReference>
<dbReference type="EMBL" id="CP086717">
    <property type="protein sequence ID" value="WOO82000.1"/>
    <property type="molecule type" value="Genomic_DNA"/>
</dbReference>
<keyword evidence="9" id="KW-1185">Reference proteome</keyword>
<evidence type="ECO:0000256" key="1">
    <source>
        <dbReference type="ARBA" id="ARBA00022448"/>
    </source>
</evidence>
<reference evidence="8" key="1">
    <citation type="submission" date="2023-10" db="EMBL/GenBank/DDBJ databases">
        <authorList>
            <person name="Noh H."/>
        </authorList>
    </citation>
    <scope>NUCLEOTIDE SEQUENCE</scope>
    <source>
        <strain evidence="8">DUCC4014</strain>
    </source>
</reference>
<sequence length="801" mass="88836">MEVATTNQGGTPYTEFASTLASYHAKYAEAGPSKSQLDSPIPYDDVLDESRGMIRELMESLKQNVQTLHSNGGPVSDEEEALLLEHRTWALIRAVYENRIQRADPEFEAPSAAEQIRASPYTTPEALAQTIVNESSDLSLWATLVDHLQTRPLLSEPKPIEGRSGYLPFTVRKAKSARFGAGSTPASLDPDFTLRAPQGQGLAGEDQTYQAPLLEVLWDRVRHGELDDAVSVCEQGGEPWRAASLIGGRRWSVGGLTKDSLPVSALQGNRARALWKKSCRAIAKNPTLSSAERSLYAALISDLPTLLPACTTWEDQLWAYIQARLENRIDRRAQELGGFWQEEDISIGVDDEESGGSASDSIEDVFARIAAVQTGDIAWVFREEGVADQDSAASQSPYIAVQRYVILGRTNDLLVNFADRLATIQNSVPPDQVGPLVRFFAHLVLVLRSLGQPVSETAANAIIEAYLSVLEDRGNDTLVAMYAACLREGNGEESYARFLRSMDPNATRQQKQEALLRAKQYNLDVAIIAKETVRLILEDAFAFIPSLSTDQPDITSFSASLTERDVQLIRSIEWLTMVPETLAEALVRSNDVARYFLALGQANAAQALLKTLPDFGALDAEADAGHDGQLVEHTDYRKLLATFAVHDLIEEVQSRAPKATTSKVEQLNWRKRLFQVIDQVNGETRDLLISDWLNFPIQSRSTYSTQRRKELRRIRQIFIPDLVLRLHAQLMDNRALFPQLLQTALEMTKLVADEEHKVYVEFLGQDNKPYRLVAYLDRVRESSMAALQGGSSNPIVAAVAN</sequence>